<dbReference type="InterPro" id="IPR014777">
    <property type="entry name" value="4pyrrole_Mease_sub1"/>
</dbReference>
<dbReference type="PIRSF" id="PIRSF005917">
    <property type="entry name" value="MTase_YraL"/>
    <property type="match status" value="1"/>
</dbReference>
<dbReference type="PROSITE" id="PS01296">
    <property type="entry name" value="RSMI"/>
    <property type="match status" value="1"/>
</dbReference>
<dbReference type="Proteomes" id="UP001164472">
    <property type="component" value="Chromosome"/>
</dbReference>
<dbReference type="GO" id="GO:0005737">
    <property type="term" value="C:cytoplasm"/>
    <property type="evidence" value="ECO:0007669"/>
    <property type="project" value="UniProtKB-SubCell"/>
</dbReference>
<accession>A0A9E8KS23</accession>
<evidence type="ECO:0000256" key="1">
    <source>
        <dbReference type="ARBA" id="ARBA00022490"/>
    </source>
</evidence>
<dbReference type="PANTHER" id="PTHR46111">
    <property type="entry name" value="RIBOSOMAL RNA SMALL SUBUNIT METHYLTRANSFERASE I"/>
    <property type="match status" value="1"/>
</dbReference>
<keyword evidence="4 6" id="KW-0808">Transferase</keyword>
<dbReference type="Gene3D" id="3.40.1010.10">
    <property type="entry name" value="Cobalt-precorrin-4 Transmethylase, Domain 1"/>
    <property type="match status" value="1"/>
</dbReference>
<dbReference type="InterPro" id="IPR008189">
    <property type="entry name" value="rRNA_ssu_MeTfrase_I"/>
</dbReference>
<evidence type="ECO:0000259" key="8">
    <source>
        <dbReference type="Pfam" id="PF23016"/>
    </source>
</evidence>
<evidence type="ECO:0000313" key="10">
    <source>
        <dbReference type="Proteomes" id="UP001164472"/>
    </source>
</evidence>
<dbReference type="FunFam" id="3.30.950.10:FF:000002">
    <property type="entry name" value="Ribosomal RNA small subunit methyltransferase I"/>
    <property type="match status" value="1"/>
</dbReference>
<dbReference type="HAMAP" id="MF_01877">
    <property type="entry name" value="16SrRNA_methyltr_I"/>
    <property type="match status" value="1"/>
</dbReference>
<sequence>MNTEASLYIVATPIGNLDDITLRAIETLKKADIIAAEDTRHSQRLMNHLGVTARLMALHEHNEREKSQALIDKVKEGKSIALVSDAGTPLISDPGYFLVKLAREQGVNVVPIPGVSAVVTALSVSGLPSDRFVFEGFLPAKQGAKAKRLEVFLYESRTVIFYESPHRILDTLKVMIDVYGADRYLVVARELTKTFETIKGGSLSDLYEWAAADANQQKGEFVLLLEGVADSPEASVADQDKMLALLMSEMPIKKASKIVAELVGGNKKSLYQRALEIQGRIEKRS</sequence>
<gene>
    <name evidence="6 9" type="primary">rsmI</name>
    <name evidence="9" type="ORF">NNL22_12525</name>
</gene>
<evidence type="ECO:0000256" key="5">
    <source>
        <dbReference type="ARBA" id="ARBA00022691"/>
    </source>
</evidence>
<dbReference type="Gene3D" id="3.30.950.10">
    <property type="entry name" value="Methyltransferase, Cobalt-precorrin-4 Transmethylase, Domain 2"/>
    <property type="match status" value="1"/>
</dbReference>
<keyword evidence="2 6" id="KW-0698">rRNA processing</keyword>
<dbReference type="RefSeq" id="WP_251810047.1">
    <property type="nucleotide sequence ID" value="NZ_CP101527.1"/>
</dbReference>
<proteinExistence type="inferred from homology"/>
<organism evidence="9 10">
    <name type="scientific">Alkalimarinus sediminis</name>
    <dbReference type="NCBI Taxonomy" id="1632866"/>
    <lineage>
        <taxon>Bacteria</taxon>
        <taxon>Pseudomonadati</taxon>
        <taxon>Pseudomonadota</taxon>
        <taxon>Gammaproteobacteria</taxon>
        <taxon>Alteromonadales</taxon>
        <taxon>Alteromonadaceae</taxon>
        <taxon>Alkalimarinus</taxon>
    </lineage>
</organism>
<evidence type="ECO:0000256" key="4">
    <source>
        <dbReference type="ARBA" id="ARBA00022679"/>
    </source>
</evidence>
<dbReference type="InterPro" id="IPR035996">
    <property type="entry name" value="4pyrrol_Methylase_sf"/>
</dbReference>
<dbReference type="NCBIfam" id="TIGR00096">
    <property type="entry name" value="16S rRNA (cytidine(1402)-2'-O)-methyltransferase"/>
    <property type="match status" value="1"/>
</dbReference>
<dbReference type="AlphaFoldDB" id="A0A9E8KS23"/>
<evidence type="ECO:0000256" key="2">
    <source>
        <dbReference type="ARBA" id="ARBA00022552"/>
    </source>
</evidence>
<dbReference type="InterPro" id="IPR053910">
    <property type="entry name" value="RsmI_HTH"/>
</dbReference>
<dbReference type="Pfam" id="PF00590">
    <property type="entry name" value="TP_methylase"/>
    <property type="match status" value="1"/>
</dbReference>
<evidence type="ECO:0000313" key="9">
    <source>
        <dbReference type="EMBL" id="UZW76852.1"/>
    </source>
</evidence>
<evidence type="ECO:0000259" key="7">
    <source>
        <dbReference type="Pfam" id="PF00590"/>
    </source>
</evidence>
<protein>
    <recommendedName>
        <fullName evidence="6">Ribosomal RNA small subunit methyltransferase I</fullName>
        <ecNumber evidence="6">2.1.1.198</ecNumber>
    </recommendedName>
    <alternativeName>
        <fullName evidence="6">16S rRNA 2'-O-ribose C1402 methyltransferase</fullName>
    </alternativeName>
    <alternativeName>
        <fullName evidence="6">rRNA (cytidine-2'-O-)-methyltransferase RsmI</fullName>
    </alternativeName>
</protein>
<keyword evidence="3 6" id="KW-0489">Methyltransferase</keyword>
<dbReference type="EMBL" id="CP101527">
    <property type="protein sequence ID" value="UZW76852.1"/>
    <property type="molecule type" value="Genomic_DNA"/>
</dbReference>
<dbReference type="InterPro" id="IPR014776">
    <property type="entry name" value="4pyrrole_Mease_sub2"/>
</dbReference>
<keyword evidence="10" id="KW-1185">Reference proteome</keyword>
<comment type="similarity">
    <text evidence="6">Belongs to the methyltransferase superfamily. RsmI family.</text>
</comment>
<feature type="domain" description="RsmI HTH" evidence="8">
    <location>
        <begin position="233"/>
        <end position="277"/>
    </location>
</feature>
<evidence type="ECO:0000256" key="6">
    <source>
        <dbReference type="HAMAP-Rule" id="MF_01877"/>
    </source>
</evidence>
<dbReference type="EC" id="2.1.1.198" evidence="6"/>
<dbReference type="KEGG" id="asem:NNL22_12525"/>
<dbReference type="SUPFAM" id="SSF53790">
    <property type="entry name" value="Tetrapyrrole methylase"/>
    <property type="match status" value="1"/>
</dbReference>
<name>A0A9E8KS23_9ALTE</name>
<keyword evidence="5 6" id="KW-0949">S-adenosyl-L-methionine</keyword>
<dbReference type="InterPro" id="IPR000878">
    <property type="entry name" value="4pyrrol_Mease"/>
</dbReference>
<keyword evidence="1 6" id="KW-0963">Cytoplasm</keyword>
<dbReference type="PANTHER" id="PTHR46111:SF1">
    <property type="entry name" value="RIBOSOMAL RNA SMALL SUBUNIT METHYLTRANSFERASE I"/>
    <property type="match status" value="1"/>
</dbReference>
<comment type="catalytic activity">
    <reaction evidence="6">
        <text>cytidine(1402) in 16S rRNA + S-adenosyl-L-methionine = 2'-O-methylcytidine(1402) in 16S rRNA + S-adenosyl-L-homocysteine + H(+)</text>
        <dbReference type="Rhea" id="RHEA:42924"/>
        <dbReference type="Rhea" id="RHEA-COMP:10285"/>
        <dbReference type="Rhea" id="RHEA-COMP:10286"/>
        <dbReference type="ChEBI" id="CHEBI:15378"/>
        <dbReference type="ChEBI" id="CHEBI:57856"/>
        <dbReference type="ChEBI" id="CHEBI:59789"/>
        <dbReference type="ChEBI" id="CHEBI:74495"/>
        <dbReference type="ChEBI" id="CHEBI:82748"/>
        <dbReference type="EC" id="2.1.1.198"/>
    </reaction>
</comment>
<dbReference type="CDD" id="cd11648">
    <property type="entry name" value="RsmI"/>
    <property type="match status" value="1"/>
</dbReference>
<dbReference type="FunFam" id="3.40.1010.10:FF:000002">
    <property type="entry name" value="Ribosomal RNA small subunit methyltransferase I"/>
    <property type="match status" value="1"/>
</dbReference>
<evidence type="ECO:0000256" key="3">
    <source>
        <dbReference type="ARBA" id="ARBA00022603"/>
    </source>
</evidence>
<dbReference type="Pfam" id="PF23016">
    <property type="entry name" value="RsmI_C"/>
    <property type="match status" value="1"/>
</dbReference>
<feature type="domain" description="Tetrapyrrole methylase" evidence="7">
    <location>
        <begin position="7"/>
        <end position="206"/>
    </location>
</feature>
<reference evidence="9" key="1">
    <citation type="submission" date="2022-07" db="EMBL/GenBank/DDBJ databases">
        <title>Alkalimarinus sp. nov., isolated from gut of a Alitta virens.</title>
        <authorList>
            <person name="Yang A.I."/>
            <person name="Shin N.-R."/>
        </authorList>
    </citation>
    <scope>NUCLEOTIDE SEQUENCE</scope>
    <source>
        <strain evidence="9">FA028</strain>
    </source>
</reference>
<dbReference type="GO" id="GO:0070677">
    <property type="term" value="F:rRNA (cytosine-2'-O-)-methyltransferase activity"/>
    <property type="evidence" value="ECO:0007669"/>
    <property type="project" value="UniProtKB-UniRule"/>
</dbReference>
<dbReference type="InterPro" id="IPR018063">
    <property type="entry name" value="SAM_MeTrfase_RsmI_CS"/>
</dbReference>
<comment type="subcellular location">
    <subcellularLocation>
        <location evidence="6">Cytoplasm</location>
    </subcellularLocation>
</comment>
<comment type="function">
    <text evidence="6">Catalyzes the 2'-O-methylation of the ribose of cytidine 1402 (C1402) in 16S rRNA.</text>
</comment>